<dbReference type="RefSeq" id="XP_051440463.1">
    <property type="nucleotide sequence ID" value="XM_051592337.1"/>
</dbReference>
<comment type="caution">
    <text evidence="1">The sequence shown here is derived from an EMBL/GenBank/DDBJ whole genome shotgun (WGS) entry which is preliminary data.</text>
</comment>
<reference evidence="1" key="2">
    <citation type="journal article" date="2022" name="Proc. Natl. Acad. Sci. U.S.A.">
        <title>Diploid-dominant life cycles characterize the early evolution of Fungi.</title>
        <authorList>
            <person name="Amses K.R."/>
            <person name="Simmons D.R."/>
            <person name="Longcore J.E."/>
            <person name="Mondo S.J."/>
            <person name="Seto K."/>
            <person name="Jeronimo G.H."/>
            <person name="Bonds A.E."/>
            <person name="Quandt C.A."/>
            <person name="Davis W.J."/>
            <person name="Chang Y."/>
            <person name="Federici B.A."/>
            <person name="Kuo A."/>
            <person name="LaButti K."/>
            <person name="Pangilinan J."/>
            <person name="Andreopoulos W."/>
            <person name="Tritt A."/>
            <person name="Riley R."/>
            <person name="Hundley H."/>
            <person name="Johnson J."/>
            <person name="Lipzen A."/>
            <person name="Barry K."/>
            <person name="Lang B.F."/>
            <person name="Cuomo C.A."/>
            <person name="Buchler N.E."/>
            <person name="Grigoriev I.V."/>
            <person name="Spatafora J.W."/>
            <person name="Stajich J.E."/>
            <person name="James T.Y."/>
        </authorList>
    </citation>
    <scope>NUCLEOTIDE SEQUENCE</scope>
    <source>
        <strain evidence="1">AG</strain>
    </source>
</reference>
<evidence type="ECO:0000313" key="1">
    <source>
        <dbReference type="EMBL" id="KAI8575459.1"/>
    </source>
</evidence>
<keyword evidence="2" id="KW-1185">Reference proteome</keyword>
<protein>
    <submittedName>
        <fullName evidence="1">Uncharacterized protein</fullName>
    </submittedName>
</protein>
<organism evidence="1 2">
    <name type="scientific">Umbelopsis ramanniana AG</name>
    <dbReference type="NCBI Taxonomy" id="1314678"/>
    <lineage>
        <taxon>Eukaryota</taxon>
        <taxon>Fungi</taxon>
        <taxon>Fungi incertae sedis</taxon>
        <taxon>Mucoromycota</taxon>
        <taxon>Mucoromycotina</taxon>
        <taxon>Umbelopsidomycetes</taxon>
        <taxon>Umbelopsidales</taxon>
        <taxon>Umbelopsidaceae</taxon>
        <taxon>Umbelopsis</taxon>
    </lineage>
</organism>
<sequence>MEQTDLKDKRDNETETLEVLQKTVQQIEHSFSTVYSTLSRNFQQSLSMVQGMTSTLEHVLKTSIKIGTKVDISKDEDACPIISITVFNASQFPMKSLSADIQFVPVQSDSDGTVTFNSVSSNHQSKNVSTSTKSLFDGDSELLPEERLLEIIAVRPSSLAQYNGHITVSILSPGTGQKLQAYHKFGLYIIDQLKKTIHLPDEHKSIPRVNKVINPQHRVEKLYELTFFRRIMGFSPAQGIAPGITIEFAHGSSNIKIECHMIALNDDSTKASCLFEYYGDGPSGTAMATLLSELDILESLERV</sequence>
<dbReference type="AlphaFoldDB" id="A0AAD5HA62"/>
<name>A0AAD5HA62_UMBRA</name>
<dbReference type="GeneID" id="75917680"/>
<dbReference type="EMBL" id="MU620980">
    <property type="protein sequence ID" value="KAI8575459.1"/>
    <property type="molecule type" value="Genomic_DNA"/>
</dbReference>
<gene>
    <name evidence="1" type="ORF">K450DRAFT_261545</name>
</gene>
<evidence type="ECO:0000313" key="2">
    <source>
        <dbReference type="Proteomes" id="UP001206595"/>
    </source>
</evidence>
<dbReference type="Proteomes" id="UP001206595">
    <property type="component" value="Unassembled WGS sequence"/>
</dbReference>
<accession>A0AAD5HA62</accession>
<reference evidence="1" key="1">
    <citation type="submission" date="2021-06" db="EMBL/GenBank/DDBJ databases">
        <authorList>
            <consortium name="DOE Joint Genome Institute"/>
            <person name="Mondo S.J."/>
            <person name="Amses K.R."/>
            <person name="Simmons D.R."/>
            <person name="Longcore J.E."/>
            <person name="Seto K."/>
            <person name="Alves G.H."/>
            <person name="Bonds A.E."/>
            <person name="Quandt C.A."/>
            <person name="Davis W.J."/>
            <person name="Chang Y."/>
            <person name="Letcher P.M."/>
            <person name="Powell M.J."/>
            <person name="Kuo A."/>
            <person name="Labutti K."/>
            <person name="Pangilinan J."/>
            <person name="Andreopoulos W."/>
            <person name="Tritt A."/>
            <person name="Riley R."/>
            <person name="Hundley H."/>
            <person name="Johnson J."/>
            <person name="Lipzen A."/>
            <person name="Barry K."/>
            <person name="Berbee M.L."/>
            <person name="Buchler N.E."/>
            <person name="Grigoriev I.V."/>
            <person name="Spatafora J.W."/>
            <person name="Stajich J.E."/>
            <person name="James T.Y."/>
        </authorList>
    </citation>
    <scope>NUCLEOTIDE SEQUENCE</scope>
    <source>
        <strain evidence="1">AG</strain>
    </source>
</reference>
<proteinExistence type="predicted"/>